<dbReference type="AlphaFoldDB" id="A0A1B1S1M3"/>
<evidence type="ECO:0000256" key="2">
    <source>
        <dbReference type="SAM" id="SignalP"/>
    </source>
</evidence>
<keyword evidence="2" id="KW-0732">Signal</keyword>
<feature type="signal peptide" evidence="2">
    <location>
        <begin position="1"/>
        <end position="22"/>
    </location>
</feature>
<organism evidence="3 4">
    <name type="scientific">Planococcus versutus</name>
    <dbReference type="NCBI Taxonomy" id="1302659"/>
    <lineage>
        <taxon>Bacteria</taxon>
        <taxon>Bacillati</taxon>
        <taxon>Bacillota</taxon>
        <taxon>Bacilli</taxon>
        <taxon>Bacillales</taxon>
        <taxon>Caryophanaceae</taxon>
        <taxon>Planococcus</taxon>
    </lineage>
</organism>
<accession>A0A1B1S1M3</accession>
<sequence>MIKKVMMVSMAALFLTACSDKAPDETTPVPEETNSTQSESADAAATADQGEWASLPEYATIIDQIDDGEYNFETVTDVSEKRILLLSDQDGKEQYKTIFIKPTDRLEIIKIGNDGVGEIFNATLK</sequence>
<feature type="region of interest" description="Disordered" evidence="1">
    <location>
        <begin position="21"/>
        <end position="52"/>
    </location>
</feature>
<proteinExistence type="predicted"/>
<dbReference type="KEGG" id="pll:I858_008815"/>
<dbReference type="OrthoDB" id="2168541at2"/>
<evidence type="ECO:0008006" key="5">
    <source>
        <dbReference type="Google" id="ProtNLM"/>
    </source>
</evidence>
<dbReference type="PROSITE" id="PS51257">
    <property type="entry name" value="PROKAR_LIPOPROTEIN"/>
    <property type="match status" value="1"/>
</dbReference>
<name>A0A1B1S1M3_9BACL</name>
<dbReference type="Proteomes" id="UP000053354">
    <property type="component" value="Chromosome"/>
</dbReference>
<evidence type="ECO:0000313" key="4">
    <source>
        <dbReference type="Proteomes" id="UP000053354"/>
    </source>
</evidence>
<dbReference type="EMBL" id="CP016540">
    <property type="protein sequence ID" value="ANU27091.1"/>
    <property type="molecule type" value="Genomic_DNA"/>
</dbReference>
<keyword evidence="4" id="KW-1185">Reference proteome</keyword>
<feature type="chain" id="PRO_5008529136" description="Lipoprotein" evidence="2">
    <location>
        <begin position="23"/>
        <end position="125"/>
    </location>
</feature>
<evidence type="ECO:0000256" key="1">
    <source>
        <dbReference type="SAM" id="MobiDB-lite"/>
    </source>
</evidence>
<reference evidence="3" key="1">
    <citation type="submission" date="2016-10" db="EMBL/GenBank/DDBJ databases">
        <authorList>
            <person name="See-Too W.S."/>
        </authorList>
    </citation>
    <scope>NUCLEOTIDE SEQUENCE</scope>
    <source>
        <strain evidence="3">L10.15</strain>
    </source>
</reference>
<dbReference type="RefSeq" id="WP_053221270.1">
    <property type="nucleotide sequence ID" value="NZ_CP016540.2"/>
</dbReference>
<dbReference type="STRING" id="1302659.I858_008815"/>
<gene>
    <name evidence="3" type="ORF">I858_008815</name>
</gene>
<protein>
    <recommendedName>
        <fullName evidence="5">Lipoprotein</fullName>
    </recommendedName>
</protein>
<evidence type="ECO:0000313" key="3">
    <source>
        <dbReference type="EMBL" id="ANU27091.1"/>
    </source>
</evidence>